<dbReference type="OrthoDB" id="4358152at2759"/>
<name>A0A7H8R2I2_TALRU</name>
<dbReference type="Proteomes" id="UP000509510">
    <property type="component" value="Chromosome IV"/>
</dbReference>
<dbReference type="AlphaFoldDB" id="A0A7H8R2I2"/>
<gene>
    <name evidence="1" type="ORF">TRUGW13939_07687</name>
</gene>
<sequence length="470" mass="54255">MCSAFCRLPLEVLIIILRQAPDLSSIYNFIHASAKASAAFELDPVHILDDTIERSIPDFKHLARMVAILGALNVPPPYNTQNSYGRLTFEMFVDKFKSLDENVLTTAPPSSWAFIAGTPGPRYLLSVAVRIHTLQYLCLTTLLVNIHELIFPTLNSEEGRYRTPRGLNESRGHYSGPGITFEPAAWWSPSYVERYRVERALWKLLVYWNVRSVDPRLQNVEDYNFTQYSLEIQRIRSDLGPPLDHIARSAEVDHMNCVSATIQEAIGDSALEAVFTISKNYHKSQIEGTWSQSSVVLEETAKWRLENPAPVPAKDVRKWWWEQGKRSLFKYNSLYRSSYWYMWYSCAAWDRPRGQRLSLKSRGLYFPDYLDLCLWDRKRLAYLGLEGQFEEDIDPGLGYPKKSHVEICKSNIVNDRWRELFLHELVRPPGGQKYIISDDCRMLIDRWESEIGHHGPHSLKLRLAPPTASN</sequence>
<proteinExistence type="predicted"/>
<dbReference type="GeneID" id="55995177"/>
<reference evidence="2" key="1">
    <citation type="submission" date="2020-06" db="EMBL/GenBank/DDBJ databases">
        <title>A chromosome-scale genome assembly of Talaromyces rugulosus W13939.</title>
        <authorList>
            <person name="Wang B."/>
            <person name="Guo L."/>
            <person name="Ye K."/>
            <person name="Wang L."/>
        </authorList>
    </citation>
    <scope>NUCLEOTIDE SEQUENCE [LARGE SCALE GENOMIC DNA]</scope>
    <source>
        <strain evidence="2">W13939</strain>
    </source>
</reference>
<keyword evidence="2" id="KW-1185">Reference proteome</keyword>
<dbReference type="KEGG" id="trg:TRUGW13939_07687"/>
<dbReference type="EMBL" id="CP055901">
    <property type="protein sequence ID" value="QKX60542.1"/>
    <property type="molecule type" value="Genomic_DNA"/>
</dbReference>
<accession>A0A7H8R2I2</accession>
<evidence type="ECO:0000313" key="2">
    <source>
        <dbReference type="Proteomes" id="UP000509510"/>
    </source>
</evidence>
<evidence type="ECO:0000313" key="1">
    <source>
        <dbReference type="EMBL" id="QKX60542.1"/>
    </source>
</evidence>
<dbReference type="RefSeq" id="XP_035346718.1">
    <property type="nucleotide sequence ID" value="XM_035490825.1"/>
</dbReference>
<organism evidence="1 2">
    <name type="scientific">Talaromyces rugulosus</name>
    <name type="common">Penicillium rugulosum</name>
    <dbReference type="NCBI Taxonomy" id="121627"/>
    <lineage>
        <taxon>Eukaryota</taxon>
        <taxon>Fungi</taxon>
        <taxon>Dikarya</taxon>
        <taxon>Ascomycota</taxon>
        <taxon>Pezizomycotina</taxon>
        <taxon>Eurotiomycetes</taxon>
        <taxon>Eurotiomycetidae</taxon>
        <taxon>Eurotiales</taxon>
        <taxon>Trichocomaceae</taxon>
        <taxon>Talaromyces</taxon>
        <taxon>Talaromyces sect. Islandici</taxon>
    </lineage>
</organism>
<protein>
    <submittedName>
        <fullName evidence="1">Uncharacterized protein</fullName>
    </submittedName>
</protein>